<comment type="caution">
    <text evidence="2">The sequence shown here is derived from an EMBL/GenBank/DDBJ whole genome shotgun (WGS) entry which is preliminary data.</text>
</comment>
<evidence type="ECO:0000313" key="3">
    <source>
        <dbReference type="Proteomes" id="UP001278500"/>
    </source>
</evidence>
<reference evidence="2" key="1">
    <citation type="journal article" date="2023" name="Mol. Phylogenet. Evol.">
        <title>Genome-scale phylogeny and comparative genomics of the fungal order Sordariales.</title>
        <authorList>
            <person name="Hensen N."/>
            <person name="Bonometti L."/>
            <person name="Westerberg I."/>
            <person name="Brannstrom I.O."/>
            <person name="Guillou S."/>
            <person name="Cros-Aarteil S."/>
            <person name="Calhoun S."/>
            <person name="Haridas S."/>
            <person name="Kuo A."/>
            <person name="Mondo S."/>
            <person name="Pangilinan J."/>
            <person name="Riley R."/>
            <person name="LaButti K."/>
            <person name="Andreopoulos B."/>
            <person name="Lipzen A."/>
            <person name="Chen C."/>
            <person name="Yan M."/>
            <person name="Daum C."/>
            <person name="Ng V."/>
            <person name="Clum A."/>
            <person name="Steindorff A."/>
            <person name="Ohm R.A."/>
            <person name="Martin F."/>
            <person name="Silar P."/>
            <person name="Natvig D.O."/>
            <person name="Lalanne C."/>
            <person name="Gautier V."/>
            <person name="Ament-Velasquez S.L."/>
            <person name="Kruys A."/>
            <person name="Hutchinson M.I."/>
            <person name="Powell A.J."/>
            <person name="Barry K."/>
            <person name="Miller A.N."/>
            <person name="Grigoriev I.V."/>
            <person name="Debuchy R."/>
            <person name="Gladieux P."/>
            <person name="Hiltunen Thoren M."/>
            <person name="Johannesson H."/>
        </authorList>
    </citation>
    <scope>NUCLEOTIDE SEQUENCE</scope>
    <source>
        <strain evidence="2">CBS 560.94</strain>
    </source>
</reference>
<organism evidence="2 3">
    <name type="scientific">Neurospora tetraspora</name>
    <dbReference type="NCBI Taxonomy" id="94610"/>
    <lineage>
        <taxon>Eukaryota</taxon>
        <taxon>Fungi</taxon>
        <taxon>Dikarya</taxon>
        <taxon>Ascomycota</taxon>
        <taxon>Pezizomycotina</taxon>
        <taxon>Sordariomycetes</taxon>
        <taxon>Sordariomycetidae</taxon>
        <taxon>Sordariales</taxon>
        <taxon>Sordariaceae</taxon>
        <taxon>Neurospora</taxon>
    </lineage>
</organism>
<accession>A0AAE0JFW2</accession>
<dbReference type="GeneID" id="87862759"/>
<dbReference type="AlphaFoldDB" id="A0AAE0JFW2"/>
<sequence length="130" mass="13668">MTANNRNQPSEDGHAQPASAGPAPVGTQFSTLAQALMPTLLDAVLQEPTRTGASVSDQALRTAVLNPSILSNAITAVMPEALEIVLAGVTAAIGPAYAPNEADIEYLKDHISFWYQRKILLQQIASSTAN</sequence>
<reference evidence="2" key="2">
    <citation type="submission" date="2023-06" db="EMBL/GenBank/DDBJ databases">
        <authorList>
            <consortium name="Lawrence Berkeley National Laboratory"/>
            <person name="Haridas S."/>
            <person name="Hensen N."/>
            <person name="Bonometti L."/>
            <person name="Westerberg I."/>
            <person name="Brannstrom I.O."/>
            <person name="Guillou S."/>
            <person name="Cros-Aarteil S."/>
            <person name="Calhoun S."/>
            <person name="Kuo A."/>
            <person name="Mondo S."/>
            <person name="Pangilinan J."/>
            <person name="Riley R."/>
            <person name="Labutti K."/>
            <person name="Andreopoulos B."/>
            <person name="Lipzen A."/>
            <person name="Chen C."/>
            <person name="Yanf M."/>
            <person name="Daum C."/>
            <person name="Ng V."/>
            <person name="Clum A."/>
            <person name="Steindorff A."/>
            <person name="Ohm R."/>
            <person name="Martin F."/>
            <person name="Silar P."/>
            <person name="Natvig D."/>
            <person name="Lalanne C."/>
            <person name="Gautier V."/>
            <person name="Ament-Velasquez S.L."/>
            <person name="Kruys A."/>
            <person name="Hutchinson M.I."/>
            <person name="Powell A.J."/>
            <person name="Barry K."/>
            <person name="Miller A.N."/>
            <person name="Grigoriev I.V."/>
            <person name="Debuchy R."/>
            <person name="Gladieux P."/>
            <person name="Thoren M.H."/>
            <person name="Johannesson H."/>
        </authorList>
    </citation>
    <scope>NUCLEOTIDE SEQUENCE</scope>
    <source>
        <strain evidence="2">CBS 560.94</strain>
    </source>
</reference>
<proteinExistence type="predicted"/>
<feature type="region of interest" description="Disordered" evidence="1">
    <location>
        <begin position="1"/>
        <end position="26"/>
    </location>
</feature>
<name>A0AAE0JFW2_9PEZI</name>
<keyword evidence="3" id="KW-1185">Reference proteome</keyword>
<protein>
    <submittedName>
        <fullName evidence="2">Uncharacterized protein</fullName>
    </submittedName>
</protein>
<evidence type="ECO:0000256" key="1">
    <source>
        <dbReference type="SAM" id="MobiDB-lite"/>
    </source>
</evidence>
<dbReference type="RefSeq" id="XP_062682230.1">
    <property type="nucleotide sequence ID" value="XM_062825605.1"/>
</dbReference>
<gene>
    <name evidence="2" type="ORF">B0H65DRAFT_442953</name>
</gene>
<dbReference type="Proteomes" id="UP001278500">
    <property type="component" value="Unassembled WGS sequence"/>
</dbReference>
<dbReference type="EMBL" id="JAUEPP010000004">
    <property type="protein sequence ID" value="KAK3345617.1"/>
    <property type="molecule type" value="Genomic_DNA"/>
</dbReference>
<evidence type="ECO:0000313" key="2">
    <source>
        <dbReference type="EMBL" id="KAK3345617.1"/>
    </source>
</evidence>